<organism evidence="1">
    <name type="scientific">Culex pipiens</name>
    <name type="common">House mosquito</name>
    <dbReference type="NCBI Taxonomy" id="7175"/>
    <lineage>
        <taxon>Eukaryota</taxon>
        <taxon>Metazoa</taxon>
        <taxon>Ecdysozoa</taxon>
        <taxon>Arthropoda</taxon>
        <taxon>Hexapoda</taxon>
        <taxon>Insecta</taxon>
        <taxon>Pterygota</taxon>
        <taxon>Neoptera</taxon>
        <taxon>Endopterygota</taxon>
        <taxon>Diptera</taxon>
        <taxon>Nematocera</taxon>
        <taxon>Culicoidea</taxon>
        <taxon>Culicidae</taxon>
        <taxon>Culicinae</taxon>
        <taxon>Culicini</taxon>
        <taxon>Culex</taxon>
        <taxon>Culex</taxon>
    </lineage>
</organism>
<proteinExistence type="predicted"/>
<name>A0A8D8FQW1_CULPI</name>
<dbReference type="EMBL" id="HBUE01091615">
    <property type="protein sequence ID" value="CAG6481843.1"/>
    <property type="molecule type" value="Transcribed_RNA"/>
</dbReference>
<dbReference type="AlphaFoldDB" id="A0A8D8FQW1"/>
<accession>A0A8D8FQW1</accession>
<dbReference type="EMBL" id="HBUE01091609">
    <property type="protein sequence ID" value="CAG6481842.1"/>
    <property type="molecule type" value="Transcribed_RNA"/>
</dbReference>
<evidence type="ECO:0000313" key="1">
    <source>
        <dbReference type="EMBL" id="CAG6481842.1"/>
    </source>
</evidence>
<reference evidence="1" key="1">
    <citation type="submission" date="2021-05" db="EMBL/GenBank/DDBJ databases">
        <authorList>
            <person name="Alioto T."/>
            <person name="Alioto T."/>
            <person name="Gomez Garrido J."/>
        </authorList>
    </citation>
    <scope>NUCLEOTIDE SEQUENCE</scope>
</reference>
<sequence length="129" mass="14598">MTIQLSREKHKCRGFKSRINPKRKIFPLTCNPSKGKSHTREKLIGSAKWPPTAEVGQMSLYFYTISAKRGLPFHGMAAHFACTKNCISCQLLQSSERYTSLLLGFLFPRAEVRTISKVIKCGQKLNPPK</sequence>
<protein>
    <submittedName>
        <fullName evidence="1">(northern house mosquito) hypothetical protein</fullName>
    </submittedName>
</protein>